<dbReference type="EMBL" id="SZZH01000007">
    <property type="protein sequence ID" value="TKV56400.1"/>
    <property type="molecule type" value="Genomic_DNA"/>
</dbReference>
<name>A0A4U6Q938_9ACTN</name>
<dbReference type="RefSeq" id="WP_137451669.1">
    <property type="nucleotide sequence ID" value="NZ_SZZH01000007.1"/>
</dbReference>
<reference evidence="1 2" key="1">
    <citation type="submission" date="2019-05" db="EMBL/GenBank/DDBJ databases">
        <title>Nakamurella sp. N5BH11, whole genome shotgun sequence.</title>
        <authorList>
            <person name="Tuo L."/>
        </authorList>
    </citation>
    <scope>NUCLEOTIDE SEQUENCE [LARGE SCALE GENOMIC DNA]</scope>
    <source>
        <strain evidence="1 2">N5BH11</strain>
    </source>
</reference>
<sequence>MVHPLDDTDYDVLNVVALKKMASAEVVAHDARIDIGTAERALAALADQGLLVLAGGMALPSDAAEPALRSTADTRYARLRTDDEIARLVDRFEPINTQFLTTMSAWQQVEVGGRKVTNDHSDPEYDGKIIDRVDRLVTRLQPLLDALAGFDPRFAGYPERFAAALAQIDAGRVEFVSSPTLDSAHTVWFEFHEDLLRTLGRERAE</sequence>
<organism evidence="1 2">
    <name type="scientific">Nakamurella flava</name>
    <dbReference type="NCBI Taxonomy" id="2576308"/>
    <lineage>
        <taxon>Bacteria</taxon>
        <taxon>Bacillati</taxon>
        <taxon>Actinomycetota</taxon>
        <taxon>Actinomycetes</taxon>
        <taxon>Nakamurellales</taxon>
        <taxon>Nakamurellaceae</taxon>
        <taxon>Nakamurella</taxon>
    </lineage>
</organism>
<gene>
    <name evidence="1" type="ORF">FDO65_20810</name>
</gene>
<accession>A0A4U6Q938</accession>
<evidence type="ECO:0000313" key="2">
    <source>
        <dbReference type="Proteomes" id="UP000306985"/>
    </source>
</evidence>
<protein>
    <submittedName>
        <fullName evidence="1">Uncharacterized protein</fullName>
    </submittedName>
</protein>
<dbReference type="OrthoDB" id="3568381at2"/>
<keyword evidence="2" id="KW-1185">Reference proteome</keyword>
<evidence type="ECO:0000313" key="1">
    <source>
        <dbReference type="EMBL" id="TKV56400.1"/>
    </source>
</evidence>
<dbReference type="Proteomes" id="UP000306985">
    <property type="component" value="Unassembled WGS sequence"/>
</dbReference>
<proteinExistence type="predicted"/>
<dbReference type="AlphaFoldDB" id="A0A4U6Q938"/>
<comment type="caution">
    <text evidence="1">The sequence shown here is derived from an EMBL/GenBank/DDBJ whole genome shotgun (WGS) entry which is preliminary data.</text>
</comment>